<evidence type="ECO:0000313" key="2">
    <source>
        <dbReference type="Proteomes" id="UP000593882"/>
    </source>
</evidence>
<name>A0A7M1RYZ9_9CAUD</name>
<sequence>MKKAERNCLYLKNGEEVHIGDILVKGDKLYVVDEEIIPVLIEQGVLCTKESLSEKKKDADDISKDDLAFYVNKVAQRFGWKPAKACNYLNTIDSCYPAAAFAMVLREIAIELDKKYEDHISNSPEIYSISLTNGRITKLYKSSIRSYKNFAAFRTIDDAKFACKVLREVLKDMFRDGK</sequence>
<evidence type="ECO:0000313" key="1">
    <source>
        <dbReference type="EMBL" id="QOR59506.1"/>
    </source>
</evidence>
<dbReference type="KEGG" id="vg:65130092"/>
<dbReference type="EMBL" id="MT774390">
    <property type="protein sequence ID" value="QOR59506.1"/>
    <property type="molecule type" value="Genomic_DNA"/>
</dbReference>
<organism evidence="1 2">
    <name type="scientific">uncultured phage cr85_1</name>
    <dbReference type="NCBI Taxonomy" id="2772074"/>
    <lineage>
        <taxon>Viruses</taxon>
        <taxon>Duplodnaviria</taxon>
        <taxon>Heunggongvirae</taxon>
        <taxon>Uroviricota</taxon>
        <taxon>Caudoviricetes</taxon>
        <taxon>Crassvirales</taxon>
        <taxon>Steigviridae</taxon>
        <taxon>Asinivirinae</taxon>
        <taxon>Kahnovirus</taxon>
        <taxon>Kahnovirus oralis</taxon>
    </lineage>
</organism>
<dbReference type="RefSeq" id="YP_010111664.1">
    <property type="nucleotide sequence ID" value="NC_055883.1"/>
</dbReference>
<proteinExistence type="predicted"/>
<dbReference type="GeneID" id="65130092"/>
<accession>A0A7M1RYZ9</accession>
<reference evidence="1 2" key="1">
    <citation type="submission" date="2020-07" db="EMBL/GenBank/DDBJ databases">
        <title>Taxonomic proposal: Crassvirales, a new order of highly abundant and diverse bacterial viruses.</title>
        <authorList>
            <person name="Shkoporov A.N."/>
            <person name="Stockdale S.R."/>
            <person name="Guerin E."/>
            <person name="Ross R.P."/>
            <person name="Hill C."/>
        </authorList>
    </citation>
    <scope>NUCLEOTIDE SEQUENCE [LARGE SCALE GENOMIC DNA]</scope>
</reference>
<dbReference type="Proteomes" id="UP000593882">
    <property type="component" value="Segment"/>
</dbReference>
<protein>
    <submittedName>
        <fullName evidence="1">Uncharacterized protein</fullName>
    </submittedName>
</protein>
<keyword evidence="2" id="KW-1185">Reference proteome</keyword>